<evidence type="ECO:0000256" key="3">
    <source>
        <dbReference type="ARBA" id="ARBA00022980"/>
    </source>
</evidence>
<comment type="similarity">
    <text evidence="2">Belongs to the mitochondrion-specific ribosomal protein mL43 family.</text>
</comment>
<evidence type="ECO:0000259" key="7">
    <source>
        <dbReference type="SMART" id="SM00916"/>
    </source>
</evidence>
<comment type="subcellular location">
    <subcellularLocation>
        <location evidence="1">Mitochondrion</location>
    </subcellularLocation>
</comment>
<gene>
    <name evidence="8" type="primary">MRPL51</name>
    <name evidence="8" type="ORF">H2201_004206</name>
</gene>
<dbReference type="PANTHER" id="PTHR21396:SF2">
    <property type="entry name" value="LARGE RIBOSOMAL SUBUNIT PROTEIN ML43"/>
    <property type="match status" value="1"/>
</dbReference>
<keyword evidence="9" id="KW-1185">Reference proteome</keyword>
<dbReference type="SMART" id="SM00916">
    <property type="entry name" value="L51_S25_CI-B8"/>
    <property type="match status" value="1"/>
</dbReference>
<dbReference type="EMBL" id="JAPDRL010000026">
    <property type="protein sequence ID" value="KAJ9665722.1"/>
    <property type="molecule type" value="Genomic_DNA"/>
</dbReference>
<accession>A0ABQ9NZZ9</accession>
<keyword evidence="4" id="KW-0496">Mitochondrion</keyword>
<evidence type="ECO:0000256" key="1">
    <source>
        <dbReference type="ARBA" id="ARBA00004173"/>
    </source>
</evidence>
<dbReference type="GO" id="GO:0005840">
    <property type="term" value="C:ribosome"/>
    <property type="evidence" value="ECO:0007669"/>
    <property type="project" value="UniProtKB-KW"/>
</dbReference>
<dbReference type="Gene3D" id="3.40.30.10">
    <property type="entry name" value="Glutaredoxin"/>
    <property type="match status" value="1"/>
</dbReference>
<dbReference type="Proteomes" id="UP001172684">
    <property type="component" value="Unassembled WGS sequence"/>
</dbReference>
<evidence type="ECO:0000256" key="4">
    <source>
        <dbReference type="ARBA" id="ARBA00023128"/>
    </source>
</evidence>
<dbReference type="SUPFAM" id="SSF52833">
    <property type="entry name" value="Thioredoxin-like"/>
    <property type="match status" value="1"/>
</dbReference>
<proteinExistence type="inferred from homology"/>
<dbReference type="InterPro" id="IPR036249">
    <property type="entry name" value="Thioredoxin-like_sf"/>
</dbReference>
<evidence type="ECO:0000256" key="6">
    <source>
        <dbReference type="ARBA" id="ARBA00035188"/>
    </source>
</evidence>
<evidence type="ECO:0000313" key="8">
    <source>
        <dbReference type="EMBL" id="KAJ9665722.1"/>
    </source>
</evidence>
<organism evidence="8 9">
    <name type="scientific">Coniosporium apollinis</name>
    <dbReference type="NCBI Taxonomy" id="61459"/>
    <lineage>
        <taxon>Eukaryota</taxon>
        <taxon>Fungi</taxon>
        <taxon>Dikarya</taxon>
        <taxon>Ascomycota</taxon>
        <taxon>Pezizomycotina</taxon>
        <taxon>Dothideomycetes</taxon>
        <taxon>Dothideomycetes incertae sedis</taxon>
        <taxon>Coniosporium</taxon>
    </lineage>
</organism>
<dbReference type="PANTHER" id="PTHR21396">
    <property type="entry name" value="39S RIBOSOMAL PROTEIN L43"/>
    <property type="match status" value="1"/>
</dbReference>
<protein>
    <recommendedName>
        <fullName evidence="6">Large ribosomal subunit protein mL43</fullName>
    </recommendedName>
</protein>
<keyword evidence="3 8" id="KW-0689">Ribosomal protein</keyword>
<sequence length="142" mass="16183">MPLTALRTVSKPQNGVGAFILQCKRLDFHYCDWAGSSRGMNAFLKGTLPAFAKANPQIEITVSPRPTKHPVIRGHYINGREKAICVRKMDPNQILQKAELLRDASGEKLRREIRRPVKSLNESVRGIWSPFHAPIEEKRWKI</sequence>
<dbReference type="InterPro" id="IPR007741">
    <property type="entry name" value="Ribosomal_mL43/mS25/NADH_DH"/>
</dbReference>
<dbReference type="Pfam" id="PF05047">
    <property type="entry name" value="L51_S25_CI-B8"/>
    <property type="match status" value="1"/>
</dbReference>
<reference evidence="8" key="1">
    <citation type="submission" date="2022-10" db="EMBL/GenBank/DDBJ databases">
        <title>Culturing micro-colonial fungi from biological soil crusts in the Mojave desert and describing Neophaeococcomyces mojavensis, and introducing the new genera and species Taxawa tesnikishii.</title>
        <authorList>
            <person name="Kurbessoian T."/>
            <person name="Stajich J.E."/>
        </authorList>
    </citation>
    <scope>NUCLEOTIDE SEQUENCE</scope>
    <source>
        <strain evidence="8">TK_1</strain>
    </source>
</reference>
<feature type="domain" description="Ribosomal protein/NADH dehydrogenase" evidence="7">
    <location>
        <begin position="32"/>
        <end position="105"/>
    </location>
</feature>
<evidence type="ECO:0000313" key="9">
    <source>
        <dbReference type="Proteomes" id="UP001172684"/>
    </source>
</evidence>
<evidence type="ECO:0000256" key="2">
    <source>
        <dbReference type="ARBA" id="ARBA00006073"/>
    </source>
</evidence>
<comment type="caution">
    <text evidence="8">The sequence shown here is derived from an EMBL/GenBank/DDBJ whole genome shotgun (WGS) entry which is preliminary data.</text>
</comment>
<dbReference type="InterPro" id="IPR039927">
    <property type="entry name" value="Ribosomal_mL43"/>
</dbReference>
<keyword evidence="5" id="KW-0687">Ribonucleoprotein</keyword>
<evidence type="ECO:0000256" key="5">
    <source>
        <dbReference type="ARBA" id="ARBA00023274"/>
    </source>
</evidence>
<name>A0ABQ9NZZ9_9PEZI</name>